<feature type="compositionally biased region" description="Polar residues" evidence="1">
    <location>
        <begin position="149"/>
        <end position="160"/>
    </location>
</feature>
<dbReference type="AlphaFoldDB" id="A0ABD1VHW3"/>
<evidence type="ECO:0000256" key="1">
    <source>
        <dbReference type="SAM" id="MobiDB-lite"/>
    </source>
</evidence>
<evidence type="ECO:0000313" key="3">
    <source>
        <dbReference type="Proteomes" id="UP001604277"/>
    </source>
</evidence>
<sequence>MEAAAKIIEQSPRSTPKGKSLALGSSSVPLRIQDLKEKMEAAQKSSPMAVASQKVKEHNSVKNMKKQLSGRGQGRSEDAHSIKDSGESKRFKQRETSRKKEELIPAGNRSSEKQKEHNEINSNCVGRNQSNAPKRVEKRSSPGRPSDVLRQNHQKQNCASNREEGNYKPPVSQQKARKDVPTNYINRQASKTVNKIVVNNVVPSRKTNSVTIDAGKEFSSSRVNTPLKKKQPINGNMQSDRTLAENVLMAKDERIGKM</sequence>
<feature type="compositionally biased region" description="Polar residues" evidence="1">
    <location>
        <begin position="120"/>
        <end position="132"/>
    </location>
</feature>
<proteinExistence type="predicted"/>
<reference evidence="3" key="1">
    <citation type="submission" date="2024-07" db="EMBL/GenBank/DDBJ databases">
        <title>Two chromosome-level genome assemblies of Korean endemic species Abeliophyllum distichum and Forsythia ovata (Oleaceae).</title>
        <authorList>
            <person name="Jang H."/>
        </authorList>
    </citation>
    <scope>NUCLEOTIDE SEQUENCE [LARGE SCALE GENOMIC DNA]</scope>
</reference>
<keyword evidence="3" id="KW-1185">Reference proteome</keyword>
<name>A0ABD1VHW3_9LAMI</name>
<gene>
    <name evidence="2" type="ORF">Fot_18331</name>
</gene>
<feature type="region of interest" description="Disordered" evidence="1">
    <location>
        <begin position="1"/>
        <end position="181"/>
    </location>
</feature>
<comment type="caution">
    <text evidence="2">The sequence shown here is derived from an EMBL/GenBank/DDBJ whole genome shotgun (WGS) entry which is preliminary data.</text>
</comment>
<organism evidence="2 3">
    <name type="scientific">Forsythia ovata</name>
    <dbReference type="NCBI Taxonomy" id="205694"/>
    <lineage>
        <taxon>Eukaryota</taxon>
        <taxon>Viridiplantae</taxon>
        <taxon>Streptophyta</taxon>
        <taxon>Embryophyta</taxon>
        <taxon>Tracheophyta</taxon>
        <taxon>Spermatophyta</taxon>
        <taxon>Magnoliopsida</taxon>
        <taxon>eudicotyledons</taxon>
        <taxon>Gunneridae</taxon>
        <taxon>Pentapetalae</taxon>
        <taxon>asterids</taxon>
        <taxon>lamiids</taxon>
        <taxon>Lamiales</taxon>
        <taxon>Oleaceae</taxon>
        <taxon>Forsythieae</taxon>
        <taxon>Forsythia</taxon>
    </lineage>
</organism>
<feature type="compositionally biased region" description="Basic and acidic residues" evidence="1">
    <location>
        <begin position="110"/>
        <end position="119"/>
    </location>
</feature>
<dbReference type="EMBL" id="JBFOLJ010000005">
    <property type="protein sequence ID" value="KAL2536940.1"/>
    <property type="molecule type" value="Genomic_DNA"/>
</dbReference>
<protein>
    <submittedName>
        <fullName evidence="2">Uncharacterized protein</fullName>
    </submittedName>
</protein>
<evidence type="ECO:0000313" key="2">
    <source>
        <dbReference type="EMBL" id="KAL2536940.1"/>
    </source>
</evidence>
<dbReference type="PANTHER" id="PTHR21726:SF57">
    <property type="entry name" value="SERINE-RICH ADHESIN FOR PLATELETS-LIKE PROTEIN"/>
    <property type="match status" value="1"/>
</dbReference>
<feature type="compositionally biased region" description="Basic and acidic residues" evidence="1">
    <location>
        <begin position="74"/>
        <end position="103"/>
    </location>
</feature>
<dbReference type="Proteomes" id="UP001604277">
    <property type="component" value="Unassembled WGS sequence"/>
</dbReference>
<dbReference type="PANTHER" id="PTHR21726">
    <property type="entry name" value="PHOSPHATIDYLINOSITOL N-ACETYLGLUCOSAMINYLTRANSFERASE SUBUNIT P DOWN SYNDROME CRITICAL REGION PROTEIN 5 -RELATED"/>
    <property type="match status" value="1"/>
</dbReference>
<accession>A0ABD1VHW3</accession>